<evidence type="ECO:0000259" key="9">
    <source>
        <dbReference type="PROSITE" id="PS50928"/>
    </source>
</evidence>
<reference evidence="10 11" key="1">
    <citation type="journal article" date="2013" name="Genome Announc.">
        <title>Draft Genome Sequence of the Cellulolytic, Mesophilic, Anaerobic Bacterium Clostridium termitidis Strain CT1112 (DSM 5398).</title>
        <authorList>
            <person name="Lal S."/>
            <person name="Ramachandran U."/>
            <person name="Zhang X."/>
            <person name="Munir R."/>
            <person name="Sparling R."/>
            <person name="Levin D.B."/>
        </authorList>
    </citation>
    <scope>NUCLEOTIDE SEQUENCE [LARGE SCALE GENOMIC DNA]</scope>
    <source>
        <strain evidence="10 11">CT1112</strain>
    </source>
</reference>
<evidence type="ECO:0000256" key="1">
    <source>
        <dbReference type="ARBA" id="ARBA00004651"/>
    </source>
</evidence>
<dbReference type="Pfam" id="PF00528">
    <property type="entry name" value="BPD_transp_1"/>
    <property type="match status" value="1"/>
</dbReference>
<dbReference type="Gene3D" id="1.10.3720.10">
    <property type="entry name" value="MetI-like"/>
    <property type="match status" value="1"/>
</dbReference>
<gene>
    <name evidence="10" type="ORF">CTER_0770</name>
</gene>
<feature type="compositionally biased region" description="Basic residues" evidence="8">
    <location>
        <begin position="1"/>
        <end position="10"/>
    </location>
</feature>
<evidence type="ECO:0000256" key="2">
    <source>
        <dbReference type="ARBA" id="ARBA00022448"/>
    </source>
</evidence>
<dbReference type="PROSITE" id="PS50928">
    <property type="entry name" value="ABC_TM1"/>
    <property type="match status" value="1"/>
</dbReference>
<dbReference type="eggNOG" id="COG1173">
    <property type="taxonomic scope" value="Bacteria"/>
</dbReference>
<dbReference type="PANTHER" id="PTHR43386:SF1">
    <property type="entry name" value="D,D-DIPEPTIDE TRANSPORT SYSTEM PERMEASE PROTEIN DDPC-RELATED"/>
    <property type="match status" value="1"/>
</dbReference>
<dbReference type="PANTHER" id="PTHR43386">
    <property type="entry name" value="OLIGOPEPTIDE TRANSPORT SYSTEM PERMEASE PROTEIN APPC"/>
    <property type="match status" value="1"/>
</dbReference>
<keyword evidence="2 7" id="KW-0813">Transport</keyword>
<feature type="transmembrane region" description="Helical" evidence="7">
    <location>
        <begin position="148"/>
        <end position="176"/>
    </location>
</feature>
<sequence>MENLKNKRSKKTDESKKPLNKPSFGRAVRTELVHDKLAMVSFILLIIIFATVFIGSTFFDLGEAVKVKLGMINKPPSADYILGTDASGRDMVGQMFLGARNSFLIAIGVTALCGIVGILVGLIAGYFGGRTDNIIMRVIDFISMLPRLMIIIAIISIIPKYDVITFVLIVSALSWLSDARLTRAKTLQQGSLDYVQASRTLGTRNFVIMFREVLPNIGSIIIVNLTLNLAGNMGLETGLTVLGFGLPFNTPSLGTLINYAMNPDNLQRRPWQWLPASILIVVMMLCIYFVGQAVKRAADAKQRVA</sequence>
<comment type="similarity">
    <text evidence="7">Belongs to the binding-protein-dependent transport system permease family.</text>
</comment>
<evidence type="ECO:0000256" key="8">
    <source>
        <dbReference type="SAM" id="MobiDB-lite"/>
    </source>
</evidence>
<keyword evidence="11" id="KW-1185">Reference proteome</keyword>
<proteinExistence type="inferred from homology"/>
<protein>
    <submittedName>
        <fullName evidence="10">Dipeptide/oligopeptide/nickel ABC transporter permease</fullName>
    </submittedName>
</protein>
<keyword evidence="3" id="KW-1003">Cell membrane</keyword>
<dbReference type="InterPro" id="IPR035906">
    <property type="entry name" value="MetI-like_sf"/>
</dbReference>
<feature type="transmembrane region" description="Helical" evidence="7">
    <location>
        <begin position="208"/>
        <end position="227"/>
    </location>
</feature>
<feature type="transmembrane region" description="Helical" evidence="7">
    <location>
        <begin position="273"/>
        <end position="291"/>
    </location>
</feature>
<keyword evidence="5 7" id="KW-1133">Transmembrane helix</keyword>
<dbReference type="STRING" id="1195236.CTER_0770"/>
<dbReference type="EMBL" id="AORV01000021">
    <property type="protein sequence ID" value="EMS73143.1"/>
    <property type="molecule type" value="Genomic_DNA"/>
</dbReference>
<name>S0FX35_RUMCE</name>
<feature type="transmembrane region" description="Helical" evidence="7">
    <location>
        <begin position="239"/>
        <end position="261"/>
    </location>
</feature>
<organism evidence="10 11">
    <name type="scientific">Ruminiclostridium cellobioparum subsp. termitidis CT1112</name>
    <dbReference type="NCBI Taxonomy" id="1195236"/>
    <lineage>
        <taxon>Bacteria</taxon>
        <taxon>Bacillati</taxon>
        <taxon>Bacillota</taxon>
        <taxon>Clostridia</taxon>
        <taxon>Eubacteriales</taxon>
        <taxon>Oscillospiraceae</taxon>
        <taxon>Ruminiclostridium</taxon>
    </lineage>
</organism>
<keyword evidence="4 7" id="KW-0812">Transmembrane</keyword>
<dbReference type="CDD" id="cd06261">
    <property type="entry name" value="TM_PBP2"/>
    <property type="match status" value="1"/>
</dbReference>
<comment type="caution">
    <text evidence="10">The sequence shown here is derived from an EMBL/GenBank/DDBJ whole genome shotgun (WGS) entry which is preliminary data.</text>
</comment>
<feature type="transmembrane region" description="Helical" evidence="7">
    <location>
        <begin position="103"/>
        <end position="127"/>
    </location>
</feature>
<dbReference type="GO" id="GO:0055085">
    <property type="term" value="P:transmembrane transport"/>
    <property type="evidence" value="ECO:0007669"/>
    <property type="project" value="InterPro"/>
</dbReference>
<dbReference type="PATRIC" id="fig|1195236.3.peg.1066"/>
<feature type="transmembrane region" description="Helical" evidence="7">
    <location>
        <begin position="37"/>
        <end position="59"/>
    </location>
</feature>
<feature type="domain" description="ABC transmembrane type-1" evidence="9">
    <location>
        <begin position="99"/>
        <end position="291"/>
    </location>
</feature>
<comment type="subcellular location">
    <subcellularLocation>
        <location evidence="1 7">Cell membrane</location>
        <topology evidence="1 7">Multi-pass membrane protein</topology>
    </subcellularLocation>
</comment>
<keyword evidence="6 7" id="KW-0472">Membrane</keyword>
<dbReference type="InterPro" id="IPR000515">
    <property type="entry name" value="MetI-like"/>
</dbReference>
<evidence type="ECO:0000256" key="5">
    <source>
        <dbReference type="ARBA" id="ARBA00022989"/>
    </source>
</evidence>
<evidence type="ECO:0000313" key="11">
    <source>
        <dbReference type="Proteomes" id="UP000014155"/>
    </source>
</evidence>
<dbReference type="InterPro" id="IPR050366">
    <property type="entry name" value="BP-dependent_transpt_permease"/>
</dbReference>
<dbReference type="SUPFAM" id="SSF161098">
    <property type="entry name" value="MetI-like"/>
    <property type="match status" value="1"/>
</dbReference>
<feature type="region of interest" description="Disordered" evidence="8">
    <location>
        <begin position="1"/>
        <end position="22"/>
    </location>
</feature>
<evidence type="ECO:0000313" key="10">
    <source>
        <dbReference type="EMBL" id="EMS73143.1"/>
    </source>
</evidence>
<evidence type="ECO:0000256" key="6">
    <source>
        <dbReference type="ARBA" id="ARBA00023136"/>
    </source>
</evidence>
<dbReference type="AlphaFoldDB" id="S0FX35"/>
<evidence type="ECO:0000256" key="3">
    <source>
        <dbReference type="ARBA" id="ARBA00022475"/>
    </source>
</evidence>
<accession>S0FX35</accession>
<dbReference type="RefSeq" id="WP_004623995.1">
    <property type="nucleotide sequence ID" value="NZ_AORV01000021.1"/>
</dbReference>
<evidence type="ECO:0000256" key="4">
    <source>
        <dbReference type="ARBA" id="ARBA00022692"/>
    </source>
</evidence>
<evidence type="ECO:0000256" key="7">
    <source>
        <dbReference type="RuleBase" id="RU363032"/>
    </source>
</evidence>
<dbReference type="Proteomes" id="UP000014155">
    <property type="component" value="Unassembled WGS sequence"/>
</dbReference>
<dbReference type="GO" id="GO:0005886">
    <property type="term" value="C:plasma membrane"/>
    <property type="evidence" value="ECO:0007669"/>
    <property type="project" value="UniProtKB-SubCell"/>
</dbReference>